<proteinExistence type="predicted"/>
<gene>
    <name evidence="1" type="ORF">FGL86_05965</name>
</gene>
<evidence type="ECO:0000313" key="1">
    <source>
        <dbReference type="EMBL" id="QEA38663.1"/>
    </source>
</evidence>
<reference evidence="1 2" key="1">
    <citation type="submission" date="2019-06" db="EMBL/GenBank/DDBJ databases">
        <title>Genome analyses of bacteria isolated from kimchi.</title>
        <authorList>
            <person name="Lee S."/>
            <person name="Ahn S."/>
            <person name="Roh S."/>
        </authorList>
    </citation>
    <scope>NUCLEOTIDE SEQUENCE [LARGE SCALE GENOMIC DNA]</scope>
    <source>
        <strain evidence="1 2">CBA4606</strain>
    </source>
</reference>
<dbReference type="EMBL" id="CP042382">
    <property type="protein sequence ID" value="QEA38663.1"/>
    <property type="molecule type" value="Genomic_DNA"/>
</dbReference>
<evidence type="ECO:0000313" key="2">
    <source>
        <dbReference type="Proteomes" id="UP000321272"/>
    </source>
</evidence>
<organism evidence="1 2">
    <name type="scientific">Pistricoccus aurantiacus</name>
    <dbReference type="NCBI Taxonomy" id="1883414"/>
    <lineage>
        <taxon>Bacteria</taxon>
        <taxon>Pseudomonadati</taxon>
        <taxon>Pseudomonadota</taxon>
        <taxon>Gammaproteobacteria</taxon>
        <taxon>Oceanospirillales</taxon>
        <taxon>Halomonadaceae</taxon>
        <taxon>Pistricoccus</taxon>
    </lineage>
</organism>
<keyword evidence="2" id="KW-1185">Reference proteome</keyword>
<dbReference type="AlphaFoldDB" id="A0A5B8SUM5"/>
<dbReference type="Proteomes" id="UP000321272">
    <property type="component" value="Chromosome"/>
</dbReference>
<dbReference type="RefSeq" id="WP_147183725.1">
    <property type="nucleotide sequence ID" value="NZ_CP042382.1"/>
</dbReference>
<protein>
    <submittedName>
        <fullName evidence="1">Uncharacterized protein</fullName>
    </submittedName>
</protein>
<name>A0A5B8SUM5_9GAMM</name>
<dbReference type="KEGG" id="paur:FGL86_05965"/>
<accession>A0A5B8SUM5</accession>
<sequence>MSTYTAGTSGFPETIEFQGEIYDTPDMEELHEWVFDSVCETPDGRTVEPDHPDSWLSLLGLI</sequence>